<dbReference type="EMBL" id="MN184887">
    <property type="protein sequence ID" value="QEQ95064.1"/>
    <property type="molecule type" value="Genomic_DNA"/>
</dbReference>
<gene>
    <name evidence="1" type="ORF">pEpSNUABM01_238</name>
</gene>
<name>A0A5J6DB16_9CAUD</name>
<accession>A0A5J6DB16</accession>
<keyword evidence="2" id="KW-1185">Reference proteome</keyword>
<reference evidence="1 2" key="1">
    <citation type="submission" date="2019-07" db="EMBL/GenBank/DDBJ databases">
        <title>Complete genome sequence of bacteriophages infecting Erwinia pyrifoliae.</title>
        <authorList>
            <person name="Kim S.G."/>
            <person name="Park S.C."/>
        </authorList>
    </citation>
    <scope>NUCLEOTIDE SEQUENCE [LARGE SCALE GENOMIC DNA]</scope>
</reference>
<evidence type="ECO:0000313" key="2">
    <source>
        <dbReference type="Proteomes" id="UP000326545"/>
    </source>
</evidence>
<evidence type="ECO:0000313" key="1">
    <source>
        <dbReference type="EMBL" id="QEQ95064.1"/>
    </source>
</evidence>
<proteinExistence type="predicted"/>
<dbReference type="Proteomes" id="UP000326545">
    <property type="component" value="Segment"/>
</dbReference>
<organism evidence="1 2">
    <name type="scientific">Erwinia phage pEp_SNUABM_01</name>
    <dbReference type="NCBI Taxonomy" id="2601643"/>
    <lineage>
        <taxon>Viruses</taxon>
        <taxon>Duplodnaviria</taxon>
        <taxon>Heunggongvirae</taxon>
        <taxon>Uroviricota</taxon>
        <taxon>Caudoviricetes</taxon>
        <taxon>Vequintavirinae</taxon>
        <taxon>Henunavirus</taxon>
        <taxon>Henunavirus SNUABM01</taxon>
    </lineage>
</organism>
<sequence length="278" mass="31392">MQNYDLHGVRSPHWDYRHRETLHDLPDMEGFMKDKVKDIMWELDRVDTDDSTTESRLDSAKSLVSDLLSDVPNELKDFTAQNELKDNMVADMTYAALSVTRSIDQALDEFDGQSPPSIDKIKEILLQARSECDDIFTTSSQRLHDVLLQFGWSDTSRGYLRTLLGVDYNPFMTVDSGLSTSPSDLTMSVDGWLIFDGGSDLDMFVGGFAISVSTNGTILIKESAEGTVHVTTHKIQDLMSIFDDYTNPTRAELAVYTMSTDKVWDILAWHNLLKSKLK</sequence>
<protein>
    <submittedName>
        <fullName evidence="1">Uncharacterized protein</fullName>
    </submittedName>
</protein>